<accession>A0A0V0SM61</accession>
<evidence type="ECO:0000313" key="1">
    <source>
        <dbReference type="EMBL" id="KRX27826.1"/>
    </source>
</evidence>
<gene>
    <name evidence="1" type="ORF">T07_6440</name>
</gene>
<organism evidence="1 2">
    <name type="scientific">Trichinella nelsoni</name>
    <dbReference type="NCBI Taxonomy" id="6336"/>
    <lineage>
        <taxon>Eukaryota</taxon>
        <taxon>Metazoa</taxon>
        <taxon>Ecdysozoa</taxon>
        <taxon>Nematoda</taxon>
        <taxon>Enoplea</taxon>
        <taxon>Dorylaimia</taxon>
        <taxon>Trichinellida</taxon>
        <taxon>Trichinellidae</taxon>
        <taxon>Trichinella</taxon>
    </lineage>
</organism>
<dbReference type="AlphaFoldDB" id="A0A0V0SM61"/>
<dbReference type="EMBL" id="JYDL01000002">
    <property type="protein sequence ID" value="KRX27826.1"/>
    <property type="molecule type" value="Genomic_DNA"/>
</dbReference>
<reference evidence="1 2" key="1">
    <citation type="submission" date="2015-01" db="EMBL/GenBank/DDBJ databases">
        <title>Evolution of Trichinella species and genotypes.</title>
        <authorList>
            <person name="Korhonen P.K."/>
            <person name="Edoardo P."/>
            <person name="Giuseppe L.R."/>
            <person name="Gasser R.B."/>
        </authorList>
    </citation>
    <scope>NUCLEOTIDE SEQUENCE [LARGE SCALE GENOMIC DNA]</scope>
    <source>
        <strain evidence="1">ISS37</strain>
    </source>
</reference>
<comment type="caution">
    <text evidence="1">The sequence shown here is derived from an EMBL/GenBank/DDBJ whole genome shotgun (WGS) entry which is preliminary data.</text>
</comment>
<evidence type="ECO:0000313" key="2">
    <source>
        <dbReference type="Proteomes" id="UP000054630"/>
    </source>
</evidence>
<sequence length="63" mass="7268">MDALSSDMHATNHLIGRKLSFECLSVSVKTITISILQNRIWKNQKDLHLYFYLISKESAFSSH</sequence>
<proteinExistence type="predicted"/>
<name>A0A0V0SM61_9BILA</name>
<keyword evidence="2" id="KW-1185">Reference proteome</keyword>
<dbReference type="Proteomes" id="UP000054630">
    <property type="component" value="Unassembled WGS sequence"/>
</dbReference>
<protein>
    <submittedName>
        <fullName evidence="1">Uncharacterized protein</fullName>
    </submittedName>
</protein>